<dbReference type="InterPro" id="IPR015500">
    <property type="entry name" value="Peptidase_S8_subtilisin-rel"/>
</dbReference>
<evidence type="ECO:0000256" key="1">
    <source>
        <dbReference type="ARBA" id="ARBA00011073"/>
    </source>
</evidence>
<dbReference type="PROSITE" id="PS00137">
    <property type="entry name" value="SUBTILASE_HIS"/>
    <property type="match status" value="1"/>
</dbReference>
<evidence type="ECO:0000256" key="6">
    <source>
        <dbReference type="RuleBase" id="RU003355"/>
    </source>
</evidence>
<feature type="domain" description="SLH" evidence="7">
    <location>
        <begin position="685"/>
        <end position="743"/>
    </location>
</feature>
<dbReference type="EMBL" id="JACXJA010000021">
    <property type="protein sequence ID" value="MBD2863603.1"/>
    <property type="molecule type" value="Genomic_DNA"/>
</dbReference>
<keyword evidence="3 5" id="KW-0378">Hydrolase</keyword>
<dbReference type="GO" id="GO:0004252">
    <property type="term" value="F:serine-type endopeptidase activity"/>
    <property type="evidence" value="ECO:0007669"/>
    <property type="project" value="UniProtKB-UniRule"/>
</dbReference>
<feature type="domain" description="SLH" evidence="7">
    <location>
        <begin position="744"/>
        <end position="807"/>
    </location>
</feature>
<evidence type="ECO:0000256" key="2">
    <source>
        <dbReference type="ARBA" id="ARBA00022670"/>
    </source>
</evidence>
<dbReference type="InterPro" id="IPR023828">
    <property type="entry name" value="Peptidase_S8_Ser-AS"/>
</dbReference>
<keyword evidence="4 5" id="KW-0720">Serine protease</keyword>
<feature type="active site" description="Charge relay system" evidence="5">
    <location>
        <position position="88"/>
    </location>
</feature>
<keyword evidence="2 5" id="KW-0645">Protease</keyword>
<evidence type="ECO:0000313" key="8">
    <source>
        <dbReference type="EMBL" id="MBD2863603.1"/>
    </source>
</evidence>
<comment type="caution">
    <text evidence="8">The sequence shown here is derived from an EMBL/GenBank/DDBJ whole genome shotgun (WGS) entry which is preliminary data.</text>
</comment>
<feature type="active site" description="Charge relay system" evidence="5">
    <location>
        <position position="274"/>
    </location>
</feature>
<dbReference type="Gene3D" id="3.40.50.200">
    <property type="entry name" value="Peptidase S8/S53 domain"/>
    <property type="match status" value="1"/>
</dbReference>
<dbReference type="PROSITE" id="PS51272">
    <property type="entry name" value="SLH"/>
    <property type="match status" value="3"/>
</dbReference>
<keyword evidence="9" id="KW-1185">Reference proteome</keyword>
<dbReference type="GO" id="GO:0006508">
    <property type="term" value="P:proteolysis"/>
    <property type="evidence" value="ECO:0007669"/>
    <property type="project" value="UniProtKB-KW"/>
</dbReference>
<dbReference type="Gene3D" id="2.60.120.380">
    <property type="match status" value="3"/>
</dbReference>
<dbReference type="InterPro" id="IPR036852">
    <property type="entry name" value="Peptidase_S8/S53_dom_sf"/>
</dbReference>
<dbReference type="PRINTS" id="PR00723">
    <property type="entry name" value="SUBTILISIN"/>
</dbReference>
<dbReference type="PROSITE" id="PS51892">
    <property type="entry name" value="SUBTILASE"/>
    <property type="match status" value="1"/>
</dbReference>
<evidence type="ECO:0000256" key="4">
    <source>
        <dbReference type="ARBA" id="ARBA00022825"/>
    </source>
</evidence>
<dbReference type="PROSITE" id="PS00138">
    <property type="entry name" value="SUBTILASE_SER"/>
    <property type="match status" value="1"/>
</dbReference>
<reference evidence="8" key="1">
    <citation type="submission" date="2020-09" db="EMBL/GenBank/DDBJ databases">
        <title>A novel bacterium of genus Paenibacillus, isolated from South China Sea.</title>
        <authorList>
            <person name="Huang H."/>
            <person name="Mo K."/>
            <person name="Hu Y."/>
        </authorList>
    </citation>
    <scope>NUCLEOTIDE SEQUENCE</scope>
    <source>
        <strain evidence="8">IB182363</strain>
    </source>
</reference>
<evidence type="ECO:0000313" key="9">
    <source>
        <dbReference type="Proteomes" id="UP000639396"/>
    </source>
</evidence>
<name>A0A927CBG4_9BACL</name>
<comment type="similarity">
    <text evidence="1 5 6">Belongs to the peptidase S8 family.</text>
</comment>
<protein>
    <submittedName>
        <fullName evidence="8">S8 family serine peptidase</fullName>
    </submittedName>
</protein>
<dbReference type="SUPFAM" id="SSF52743">
    <property type="entry name" value="Subtilisin-like"/>
    <property type="match status" value="1"/>
</dbReference>
<organism evidence="8 9">
    <name type="scientific">Paenibacillus oceani</name>
    <dbReference type="NCBI Taxonomy" id="2772510"/>
    <lineage>
        <taxon>Bacteria</taxon>
        <taxon>Bacillati</taxon>
        <taxon>Bacillota</taxon>
        <taxon>Bacilli</taxon>
        <taxon>Bacillales</taxon>
        <taxon>Paenibacillaceae</taxon>
        <taxon>Paenibacillus</taxon>
    </lineage>
</organism>
<proteinExistence type="inferred from homology"/>
<dbReference type="PANTHER" id="PTHR43806:SF11">
    <property type="entry name" value="CEREVISIN-RELATED"/>
    <property type="match status" value="1"/>
</dbReference>
<dbReference type="Pfam" id="PF00395">
    <property type="entry name" value="SLH"/>
    <property type="match status" value="3"/>
</dbReference>
<feature type="domain" description="SLH" evidence="7">
    <location>
        <begin position="808"/>
        <end position="860"/>
    </location>
</feature>
<dbReference type="PANTHER" id="PTHR43806">
    <property type="entry name" value="PEPTIDASE S8"/>
    <property type="match status" value="1"/>
</dbReference>
<dbReference type="InterPro" id="IPR000209">
    <property type="entry name" value="Peptidase_S8/S53_dom"/>
</dbReference>
<evidence type="ECO:0000259" key="7">
    <source>
        <dbReference type="PROSITE" id="PS51272"/>
    </source>
</evidence>
<gene>
    <name evidence="8" type="ORF">IDH45_16545</name>
</gene>
<accession>A0A927CBG4</accession>
<dbReference type="InterPro" id="IPR050131">
    <property type="entry name" value="Peptidase_S8_subtilisin-like"/>
</dbReference>
<evidence type="ECO:0000256" key="5">
    <source>
        <dbReference type="PROSITE-ProRule" id="PRU01240"/>
    </source>
</evidence>
<dbReference type="Pfam" id="PF00082">
    <property type="entry name" value="Peptidase_S8"/>
    <property type="match status" value="1"/>
</dbReference>
<dbReference type="InterPro" id="IPR023827">
    <property type="entry name" value="Peptidase_S8_Asp-AS"/>
</dbReference>
<sequence length="860" mass="95160">MIEREYGLSGTVVARPGAGVNSAEWLAEWENSPGVQYIVPNRKVGISAAASNDPFIDKQTYLQRTHTIDVWQEVSGTETESVVIAIVDTGVDLSHADLKGNLVPGVNLIQPNIPPRDDNGHGTNVAGVIAAVVNNSKGVAGMLWKASIMPIKALEPSGRGDEDKLGEGIRYAVDNGAKIVVLSVGLLRNDAYLQEIVQYAEDHNVMLIAATGNDEGRNVRYPAAYPTVLAVGGVGENNAIEERSNYGPELDLVAPWSVFTTAIGNKYEYQDGTSMAAPQVAAAAAMIWAKYPHMKAHEVRSLLRQTADDIGEAGWDERTGYGLLRVDRAWNEPLLPDMYEPNNSRAEAKPYTAGRMISAELSGGTDVDWFYIDVPYDGTLHMMLLSDAPVPSDVKLTHVGSAGVYAYKAVPGKYVQLKVSQGINRIALQFENSGEPVLWPYRLTSYFSIYRDSFEDNDRQYQAFKLAPRSQSVKGTFDKEGDEDWFSMTFERSGNVTVTLTPDTKRMDPVLTVQKKSERGVTIDDNDDGEFESHSFQAFPGTYYFKAGKVTPEATIGEYTLEIVYEPKYMDPNEPNDRPYQATVLQTDTEYEGVFDRSTDVDYFKFRIAERSLVDFSMTDIPIGRQVTAILQSNALSPVVSQPSDRATGKLAMSIPLDAGTYYIRMTPDEAFQEQLYRLRLHTDVLVGGFTDITGHWAQDAIVDLSAAKIIEGYGNYTFRPEASISRAEAVTLLVKAFEYSKKRPVTFPDLPESHWAYDSVSKALQAGVVQGYPDGRFDPDGKLSRVEMASLFSKALRLGGKLRGDVPFTDIGHDFWALPILKQMKAEGWLTGYDDGTFRPDVSTTRAEFTVMLQRIMNR</sequence>
<evidence type="ECO:0000256" key="3">
    <source>
        <dbReference type="ARBA" id="ARBA00022801"/>
    </source>
</evidence>
<dbReference type="Proteomes" id="UP000639396">
    <property type="component" value="Unassembled WGS sequence"/>
</dbReference>
<dbReference type="SUPFAM" id="SSF89260">
    <property type="entry name" value="Collagen-binding domain"/>
    <property type="match status" value="2"/>
</dbReference>
<dbReference type="InterPro" id="IPR022398">
    <property type="entry name" value="Peptidase_S8_His-AS"/>
</dbReference>
<feature type="active site" description="Charge relay system" evidence="5">
    <location>
        <position position="121"/>
    </location>
</feature>
<dbReference type="PROSITE" id="PS00136">
    <property type="entry name" value="SUBTILASE_ASP"/>
    <property type="match status" value="1"/>
</dbReference>
<dbReference type="AlphaFoldDB" id="A0A927CBG4"/>
<dbReference type="InterPro" id="IPR001119">
    <property type="entry name" value="SLH_dom"/>
</dbReference>